<dbReference type="EMBL" id="BJNF01000071">
    <property type="protein sequence ID" value="GEC16571.1"/>
    <property type="molecule type" value="Genomic_DNA"/>
</dbReference>
<accession>A0A4Y3WEJ6</accession>
<gene>
    <name evidence="1" type="ORF">NWI01_24630</name>
</gene>
<organism evidence="1 2">
    <name type="scientific">Nitrobacter winogradskyi</name>
    <name type="common">Nitrobacter agilis</name>
    <dbReference type="NCBI Taxonomy" id="913"/>
    <lineage>
        <taxon>Bacteria</taxon>
        <taxon>Pseudomonadati</taxon>
        <taxon>Pseudomonadota</taxon>
        <taxon>Alphaproteobacteria</taxon>
        <taxon>Hyphomicrobiales</taxon>
        <taxon>Nitrobacteraceae</taxon>
        <taxon>Nitrobacter</taxon>
    </lineage>
</organism>
<dbReference type="AlphaFoldDB" id="A0A4Y3WEJ6"/>
<sequence length="114" mass="13012">MYWPESCSYDSLNDKERFTQLPVIGAAVRPKKCEWDMSKSYIIEVGSESAGIVVRDRAGFRFFSASQRFSSLDGRLFRSARDAERAAKDRALSKKPACPEFVKSLRRVLPKLPF</sequence>
<dbReference type="Proteomes" id="UP000318825">
    <property type="component" value="Unassembled WGS sequence"/>
</dbReference>
<evidence type="ECO:0000313" key="1">
    <source>
        <dbReference type="EMBL" id="GEC16571.1"/>
    </source>
</evidence>
<evidence type="ECO:0000313" key="2">
    <source>
        <dbReference type="Proteomes" id="UP000318825"/>
    </source>
</evidence>
<name>A0A4Y3WEJ6_NITWI</name>
<comment type="caution">
    <text evidence="1">The sequence shown here is derived from an EMBL/GenBank/DDBJ whole genome shotgun (WGS) entry which is preliminary data.</text>
</comment>
<protein>
    <submittedName>
        <fullName evidence="1">Uncharacterized protein</fullName>
    </submittedName>
</protein>
<proteinExistence type="predicted"/>
<reference evidence="1 2" key="1">
    <citation type="submission" date="2019-06" db="EMBL/GenBank/DDBJ databases">
        <title>Whole genome shotgun sequence of Nitrobacter winogradskyi NBRC 14297.</title>
        <authorList>
            <person name="Hosoyama A."/>
            <person name="Uohara A."/>
            <person name="Ohji S."/>
            <person name="Ichikawa N."/>
        </authorList>
    </citation>
    <scope>NUCLEOTIDE SEQUENCE [LARGE SCALE GENOMIC DNA]</scope>
    <source>
        <strain evidence="1 2">NBRC 14297</strain>
    </source>
</reference>